<dbReference type="Pfam" id="PF06695">
    <property type="entry name" value="Sm_multidrug_ex"/>
    <property type="match status" value="1"/>
</dbReference>
<evidence type="ECO:0000313" key="2">
    <source>
        <dbReference type="EMBL" id="HGK23700.1"/>
    </source>
</evidence>
<sequence length="152" mass="16772">MKIELLLKVFLLSMTPVGECRVSIPYGIYNGLSPTESFIVSFIGNTLMGIIIYYTIDLIRRYIFSKDPLNKYYKKFVKNKLKRLKLYSLGIVFSLAVFIAIPLPGTGAFTGAILARVLGLNLKEAIVSIISGVFTASLIVTILTLSSKAILT</sequence>
<keyword evidence="1" id="KW-0812">Transmembrane</keyword>
<name>A0A7C2CMC4_DICTH</name>
<accession>A0A7C2CMC4</accession>
<dbReference type="InterPro" id="IPR009577">
    <property type="entry name" value="Sm_multidrug_ex"/>
</dbReference>
<dbReference type="PANTHER" id="PTHR36007:SF2">
    <property type="entry name" value="TRANSPORT PROTEIN-RELATED"/>
    <property type="match status" value="1"/>
</dbReference>
<dbReference type="AlphaFoldDB" id="A0A7C2CMC4"/>
<proteinExistence type="predicted"/>
<evidence type="ECO:0000256" key="1">
    <source>
        <dbReference type="SAM" id="Phobius"/>
    </source>
</evidence>
<keyword evidence="1" id="KW-0472">Membrane</keyword>
<feature type="transmembrane region" description="Helical" evidence="1">
    <location>
        <begin position="36"/>
        <end position="56"/>
    </location>
</feature>
<keyword evidence="1" id="KW-1133">Transmembrane helix</keyword>
<organism evidence="2">
    <name type="scientific">Dictyoglomus thermophilum</name>
    <dbReference type="NCBI Taxonomy" id="14"/>
    <lineage>
        <taxon>Bacteria</taxon>
        <taxon>Pseudomonadati</taxon>
        <taxon>Dictyoglomota</taxon>
        <taxon>Dictyoglomia</taxon>
        <taxon>Dictyoglomales</taxon>
        <taxon>Dictyoglomaceae</taxon>
        <taxon>Dictyoglomus</taxon>
    </lineage>
</organism>
<dbReference type="RefSeq" id="WP_149123255.1">
    <property type="nucleotide sequence ID" value="NZ_VTFL01000007.1"/>
</dbReference>
<reference evidence="2" key="1">
    <citation type="journal article" date="2020" name="mSystems">
        <title>Genome- and Community-Level Interaction Insights into Carbon Utilization and Element Cycling Functions of Hydrothermarchaeota in Hydrothermal Sediment.</title>
        <authorList>
            <person name="Zhou Z."/>
            <person name="Liu Y."/>
            <person name="Xu W."/>
            <person name="Pan J."/>
            <person name="Luo Z.H."/>
            <person name="Li M."/>
        </authorList>
    </citation>
    <scope>NUCLEOTIDE SEQUENCE [LARGE SCALE GENOMIC DNA]</scope>
    <source>
        <strain evidence="2">SpSt-70</strain>
    </source>
</reference>
<feature type="transmembrane region" description="Helical" evidence="1">
    <location>
        <begin position="84"/>
        <end position="105"/>
    </location>
</feature>
<gene>
    <name evidence="2" type="ORF">ENU78_04515</name>
</gene>
<feature type="transmembrane region" description="Helical" evidence="1">
    <location>
        <begin position="125"/>
        <end position="145"/>
    </location>
</feature>
<comment type="caution">
    <text evidence="2">The sequence shown here is derived from an EMBL/GenBank/DDBJ whole genome shotgun (WGS) entry which is preliminary data.</text>
</comment>
<protein>
    <submittedName>
        <fullName evidence="2">Ligand-binding protein SH3</fullName>
    </submittedName>
</protein>
<dbReference type="EMBL" id="DTDV01000013">
    <property type="protein sequence ID" value="HGK23700.1"/>
    <property type="molecule type" value="Genomic_DNA"/>
</dbReference>
<dbReference type="PANTHER" id="PTHR36007">
    <property type="entry name" value="TRANSPORT PROTEIN-RELATED"/>
    <property type="match status" value="1"/>
</dbReference>